<reference evidence="1 2" key="1">
    <citation type="submission" date="2019-04" db="EMBL/GenBank/DDBJ databases">
        <authorList>
            <person name="Feng G."/>
            <person name="Zhang J."/>
            <person name="Zhu H."/>
        </authorList>
    </citation>
    <scope>NUCLEOTIDE SEQUENCE [LARGE SCALE GENOMIC DNA]</scope>
    <source>
        <strain evidence="1 2">9PBR-1</strain>
    </source>
</reference>
<sequence>MLLYPARRYRRPLLFPPGLLALGFLLLLGCLALRPWHRQLKPRYFIQLTLVPKPVSDSILSLGGLSLLQSSSGKNLFLYSQLAGFRSWRDFTFTGSSGQDAATMQQTQQAFEAMLPDSLHARGIRIRFEDQSTYASMVRMLEWARAATPKYLVDFHHEPTTLYAFTEAYRPPNSSDLKPPNCCFCDEKIIDKIIYYPSPPSFEVQMQNWLTRWQQVWSEAVTSPNWQLPIIFLLGIIAVNCWKIARRWHTA</sequence>
<evidence type="ECO:0000313" key="1">
    <source>
        <dbReference type="EMBL" id="TGE29434.1"/>
    </source>
</evidence>
<protein>
    <submittedName>
        <fullName evidence="1">Uncharacterized protein</fullName>
    </submittedName>
</protein>
<accession>A0A4Z0QI38</accession>
<dbReference type="OrthoDB" id="880827at2"/>
<dbReference type="PROSITE" id="PS51257">
    <property type="entry name" value="PROKAR_LIPOPROTEIN"/>
    <property type="match status" value="1"/>
</dbReference>
<name>A0A4Z0QI38_9BACT</name>
<dbReference type="EMBL" id="SRMB01000001">
    <property type="protein sequence ID" value="TGE29434.1"/>
    <property type="molecule type" value="Genomic_DNA"/>
</dbReference>
<keyword evidence="2" id="KW-1185">Reference proteome</keyword>
<dbReference type="RefSeq" id="WP_135393871.1">
    <property type="nucleotide sequence ID" value="NZ_SRMB01000001.1"/>
</dbReference>
<gene>
    <name evidence="1" type="ORF">E5K02_08275</name>
</gene>
<dbReference type="AlphaFoldDB" id="A0A4Z0QI38"/>
<evidence type="ECO:0000313" key="2">
    <source>
        <dbReference type="Proteomes" id="UP000298471"/>
    </source>
</evidence>
<comment type="caution">
    <text evidence="1">The sequence shown here is derived from an EMBL/GenBank/DDBJ whole genome shotgun (WGS) entry which is preliminary data.</text>
</comment>
<proteinExistence type="predicted"/>
<organism evidence="1 2">
    <name type="scientific">Hymenobacter metallicola</name>
    <dbReference type="NCBI Taxonomy" id="2563114"/>
    <lineage>
        <taxon>Bacteria</taxon>
        <taxon>Pseudomonadati</taxon>
        <taxon>Bacteroidota</taxon>
        <taxon>Cytophagia</taxon>
        <taxon>Cytophagales</taxon>
        <taxon>Hymenobacteraceae</taxon>
        <taxon>Hymenobacter</taxon>
    </lineage>
</organism>
<dbReference type="Proteomes" id="UP000298471">
    <property type="component" value="Unassembled WGS sequence"/>
</dbReference>